<dbReference type="PANTHER" id="PTHR42734:SF17">
    <property type="entry name" value="METAL TRANSPORT SYSTEM ATP-BINDING PROTEIN TM_0124-RELATED"/>
    <property type="match status" value="1"/>
</dbReference>
<evidence type="ECO:0000313" key="6">
    <source>
        <dbReference type="EMBL" id="EMZ20547.1"/>
    </source>
</evidence>
<dbReference type="eggNOG" id="COG1121">
    <property type="taxonomic scope" value="Bacteria"/>
</dbReference>
<dbReference type="PROSITE" id="PS00211">
    <property type="entry name" value="ABC_TRANSPORTER_1"/>
    <property type="match status" value="1"/>
</dbReference>
<dbReference type="InterPro" id="IPR003593">
    <property type="entry name" value="AAA+_ATPase"/>
</dbReference>
<dbReference type="SMART" id="SM00382">
    <property type="entry name" value="AAA"/>
    <property type="match status" value="1"/>
</dbReference>
<dbReference type="HOGENOM" id="CLU_000604_1_11_9"/>
<dbReference type="PROSITE" id="PS50893">
    <property type="entry name" value="ABC_TRANSPORTER_2"/>
    <property type="match status" value="1"/>
</dbReference>
<feature type="domain" description="ABC transporter" evidence="5">
    <location>
        <begin position="13"/>
        <end position="244"/>
    </location>
</feature>
<dbReference type="EMBL" id="AQFT01000142">
    <property type="protein sequence ID" value="EMZ20547.1"/>
    <property type="molecule type" value="Genomic_DNA"/>
</dbReference>
<dbReference type="GO" id="GO:0016887">
    <property type="term" value="F:ATP hydrolysis activity"/>
    <property type="evidence" value="ECO:0007669"/>
    <property type="project" value="InterPro"/>
</dbReference>
<dbReference type="OrthoDB" id="9806726at2"/>
<comment type="similarity">
    <text evidence="1">Belongs to the ABC transporter superfamily.</text>
</comment>
<dbReference type="GO" id="GO:0005524">
    <property type="term" value="F:ATP binding"/>
    <property type="evidence" value="ECO:0007669"/>
    <property type="project" value="UniProtKB-KW"/>
</dbReference>
<keyword evidence="7" id="KW-1185">Reference proteome</keyword>
<dbReference type="InterPro" id="IPR017871">
    <property type="entry name" value="ABC_transporter-like_CS"/>
</dbReference>
<gene>
    <name evidence="6" type="ORF">C823_04961</name>
</gene>
<reference evidence="6 7" key="1">
    <citation type="journal article" date="2014" name="Genome Announc.">
        <title>Draft genome sequences of the altered schaedler flora, a defined bacterial community from gnotobiotic mice.</title>
        <authorList>
            <person name="Wannemuehler M.J."/>
            <person name="Overstreet A.M."/>
            <person name="Ward D.V."/>
            <person name="Phillips G.J."/>
        </authorList>
    </citation>
    <scope>NUCLEOTIDE SEQUENCE [LARGE SCALE GENOMIC DNA]</scope>
    <source>
        <strain evidence="6 7">ASF492</strain>
    </source>
</reference>
<sequence length="248" mass="28004">MRKIIQPCGLHCIKIKQLGVAIGTQEILTDVNLHIHCGTLNAVIGKNGAGKSTLVKAILGDVPYTGSIECKDREDGRLQRLKIGYVPQSINIEKHTPVSVYDLIACYQSRFPVFLRKKRKLYEEIKESLKIFEADALIDKQVCNLSGGELQRVLLSLAVLDEPNLLLLDEPVSGIDQNGMERFYRLMDYLKCNFDLAVILISHDLDYVAKYADWVVLLDKTVRKQGTVKEVYRSEEFRQVFGETEGCA</sequence>
<proteinExistence type="inferred from homology"/>
<dbReference type="STRING" id="1235802.C823_04961"/>
<keyword evidence="2" id="KW-0813">Transport</keyword>
<accession>N1ZU52</accession>
<keyword evidence="3" id="KW-0547">Nucleotide-binding</keyword>
<dbReference type="AlphaFoldDB" id="N1ZU52"/>
<dbReference type="InterPro" id="IPR050153">
    <property type="entry name" value="Metal_Ion_Import_ABC"/>
</dbReference>
<name>N1ZU52_9FIRM</name>
<dbReference type="PANTHER" id="PTHR42734">
    <property type="entry name" value="METAL TRANSPORT SYSTEM ATP-BINDING PROTEIN TM_0124-RELATED"/>
    <property type="match status" value="1"/>
</dbReference>
<protein>
    <submittedName>
        <fullName evidence="6">Zinc transport system ATP-binding protein</fullName>
    </submittedName>
</protein>
<dbReference type="PATRIC" id="fig|1235802.3.peg.5225"/>
<keyword evidence="4 6" id="KW-0067">ATP-binding</keyword>
<organism evidence="6 7">
    <name type="scientific">Eubacterium plexicaudatum ASF492</name>
    <dbReference type="NCBI Taxonomy" id="1235802"/>
    <lineage>
        <taxon>Bacteria</taxon>
        <taxon>Bacillati</taxon>
        <taxon>Bacillota</taxon>
        <taxon>Clostridia</taxon>
        <taxon>Eubacteriales</taxon>
        <taxon>Eubacteriaceae</taxon>
        <taxon>Eubacterium</taxon>
    </lineage>
</organism>
<comment type="caution">
    <text evidence="6">The sequence shown here is derived from an EMBL/GenBank/DDBJ whole genome shotgun (WGS) entry which is preliminary data.</text>
</comment>
<dbReference type="InterPro" id="IPR027417">
    <property type="entry name" value="P-loop_NTPase"/>
</dbReference>
<dbReference type="Gene3D" id="3.40.50.300">
    <property type="entry name" value="P-loop containing nucleotide triphosphate hydrolases"/>
    <property type="match status" value="1"/>
</dbReference>
<evidence type="ECO:0000256" key="4">
    <source>
        <dbReference type="ARBA" id="ARBA00022840"/>
    </source>
</evidence>
<dbReference type="Proteomes" id="UP000012589">
    <property type="component" value="Unassembled WGS sequence"/>
</dbReference>
<evidence type="ECO:0000313" key="7">
    <source>
        <dbReference type="Proteomes" id="UP000012589"/>
    </source>
</evidence>
<evidence type="ECO:0000259" key="5">
    <source>
        <dbReference type="PROSITE" id="PS50893"/>
    </source>
</evidence>
<dbReference type="InterPro" id="IPR003439">
    <property type="entry name" value="ABC_transporter-like_ATP-bd"/>
</dbReference>
<evidence type="ECO:0000256" key="2">
    <source>
        <dbReference type="ARBA" id="ARBA00022448"/>
    </source>
</evidence>
<evidence type="ECO:0000256" key="3">
    <source>
        <dbReference type="ARBA" id="ARBA00022741"/>
    </source>
</evidence>
<evidence type="ECO:0000256" key="1">
    <source>
        <dbReference type="ARBA" id="ARBA00005417"/>
    </source>
</evidence>
<dbReference type="Pfam" id="PF00005">
    <property type="entry name" value="ABC_tran"/>
    <property type="match status" value="1"/>
</dbReference>
<dbReference type="SUPFAM" id="SSF52540">
    <property type="entry name" value="P-loop containing nucleoside triphosphate hydrolases"/>
    <property type="match status" value="1"/>
</dbReference>